<comment type="function">
    <text evidence="7">Acts as an adapter for the XPO1/CRM1-mediated export of the 60S ribosomal subunit.</text>
</comment>
<dbReference type="Pfam" id="PF21193">
    <property type="entry name" value="NMD_SH3"/>
    <property type="match status" value="1"/>
</dbReference>
<keyword evidence="13" id="KW-1185">Reference proteome</keyword>
<dbReference type="AlphaFoldDB" id="A0A0K9NXW5"/>
<feature type="domain" description="Nmd3 N-terminal" evidence="9">
    <location>
        <begin position="17"/>
        <end position="246"/>
    </location>
</feature>
<dbReference type="GO" id="GO:0005634">
    <property type="term" value="C:nucleus"/>
    <property type="evidence" value="ECO:0000318"/>
    <property type="project" value="GO_Central"/>
</dbReference>
<evidence type="ECO:0000256" key="2">
    <source>
        <dbReference type="ARBA" id="ARBA00017035"/>
    </source>
</evidence>
<feature type="domain" description="60S ribosomal export protein NMD3 SH3" evidence="11">
    <location>
        <begin position="249"/>
        <end position="294"/>
    </location>
</feature>
<feature type="region of interest" description="Disordered" evidence="8">
    <location>
        <begin position="477"/>
        <end position="504"/>
    </location>
</feature>
<dbReference type="InterPro" id="IPR048898">
    <property type="entry name" value="OB_NMD3"/>
</dbReference>
<reference evidence="13" key="1">
    <citation type="journal article" date="2016" name="Nature">
        <title>The genome of the seagrass Zostera marina reveals angiosperm adaptation to the sea.</title>
        <authorList>
            <person name="Olsen J.L."/>
            <person name="Rouze P."/>
            <person name="Verhelst B."/>
            <person name="Lin Y.-C."/>
            <person name="Bayer T."/>
            <person name="Collen J."/>
            <person name="Dattolo E."/>
            <person name="De Paoli E."/>
            <person name="Dittami S."/>
            <person name="Maumus F."/>
            <person name="Michel G."/>
            <person name="Kersting A."/>
            <person name="Lauritano C."/>
            <person name="Lohaus R."/>
            <person name="Toepel M."/>
            <person name="Tonon T."/>
            <person name="Vanneste K."/>
            <person name="Amirebrahimi M."/>
            <person name="Brakel J."/>
            <person name="Bostroem C."/>
            <person name="Chovatia M."/>
            <person name="Grimwood J."/>
            <person name="Jenkins J.W."/>
            <person name="Jueterbock A."/>
            <person name="Mraz A."/>
            <person name="Stam W.T."/>
            <person name="Tice H."/>
            <person name="Bornberg-Bauer E."/>
            <person name="Green P.J."/>
            <person name="Pearson G.A."/>
            <person name="Procaccini G."/>
            <person name="Duarte C.M."/>
            <person name="Schmutz J."/>
            <person name="Reusch T.B.H."/>
            <person name="Van de Peer Y."/>
        </authorList>
    </citation>
    <scope>NUCLEOTIDE SEQUENCE [LARGE SCALE GENOMIC DNA]</scope>
    <source>
        <strain evidence="13">cv. Finnish</strain>
    </source>
</reference>
<dbReference type="Pfam" id="PF04981">
    <property type="entry name" value="NMD3"/>
    <property type="match status" value="1"/>
</dbReference>
<dbReference type="OMA" id="YHNNTWR"/>
<dbReference type="InterPro" id="IPR048899">
    <property type="entry name" value="NMD_SH3"/>
</dbReference>
<evidence type="ECO:0000259" key="9">
    <source>
        <dbReference type="Pfam" id="PF04981"/>
    </source>
</evidence>
<keyword evidence="4 7" id="KW-0963">Cytoplasm</keyword>
<dbReference type="GO" id="GO:0015031">
    <property type="term" value="P:protein transport"/>
    <property type="evidence" value="ECO:0007669"/>
    <property type="project" value="UniProtKB-KW"/>
</dbReference>
<organism evidence="12 13">
    <name type="scientific">Zostera marina</name>
    <name type="common">Eelgrass</name>
    <dbReference type="NCBI Taxonomy" id="29655"/>
    <lineage>
        <taxon>Eukaryota</taxon>
        <taxon>Viridiplantae</taxon>
        <taxon>Streptophyta</taxon>
        <taxon>Embryophyta</taxon>
        <taxon>Tracheophyta</taxon>
        <taxon>Spermatophyta</taxon>
        <taxon>Magnoliopsida</taxon>
        <taxon>Liliopsida</taxon>
        <taxon>Zosteraceae</taxon>
        <taxon>Zostera</taxon>
    </lineage>
</organism>
<evidence type="ECO:0000256" key="1">
    <source>
        <dbReference type="ARBA" id="ARBA00009794"/>
    </source>
</evidence>
<evidence type="ECO:0000259" key="10">
    <source>
        <dbReference type="Pfam" id="PF21192"/>
    </source>
</evidence>
<evidence type="ECO:0000256" key="5">
    <source>
        <dbReference type="ARBA" id="ARBA00022927"/>
    </source>
</evidence>
<dbReference type="GO" id="GO:0000055">
    <property type="term" value="P:ribosomal large subunit export from nucleus"/>
    <property type="evidence" value="ECO:0000318"/>
    <property type="project" value="GO_Central"/>
</dbReference>
<dbReference type="GO" id="GO:0043023">
    <property type="term" value="F:ribosomal large subunit binding"/>
    <property type="evidence" value="ECO:0000318"/>
    <property type="project" value="GO_Central"/>
</dbReference>
<dbReference type="InterPro" id="IPR039768">
    <property type="entry name" value="Nmd3"/>
</dbReference>
<evidence type="ECO:0000259" key="11">
    <source>
        <dbReference type="Pfam" id="PF21193"/>
    </source>
</evidence>
<keyword evidence="5 7" id="KW-0653">Protein transport</keyword>
<dbReference type="GO" id="GO:0005737">
    <property type="term" value="C:cytoplasm"/>
    <property type="evidence" value="ECO:0000318"/>
    <property type="project" value="GO_Central"/>
</dbReference>
<dbReference type="OrthoDB" id="203821at2759"/>
<dbReference type="PANTHER" id="PTHR12746">
    <property type="entry name" value="NONSENSE-MEDIATED MRNA DECAY PROTEIN 3"/>
    <property type="match status" value="1"/>
</dbReference>
<comment type="similarity">
    <text evidence="1 7">Belongs to the NMD3 family.</text>
</comment>
<dbReference type="PANTHER" id="PTHR12746:SF2">
    <property type="entry name" value="60S RIBOSOMAL EXPORT PROTEIN NMD3"/>
    <property type="match status" value="1"/>
</dbReference>
<feature type="compositionally biased region" description="Basic and acidic residues" evidence="8">
    <location>
        <begin position="489"/>
        <end position="504"/>
    </location>
</feature>
<dbReference type="Proteomes" id="UP000036987">
    <property type="component" value="Unassembled WGS sequence"/>
</dbReference>
<evidence type="ECO:0000313" key="12">
    <source>
        <dbReference type="EMBL" id="KMZ60877.1"/>
    </source>
</evidence>
<accession>A0A0K9NXW5</accession>
<name>A0A0K9NXW5_ZOSMR</name>
<protein>
    <recommendedName>
        <fullName evidence="2 7">60S ribosomal export protein NMD3</fullName>
    </recommendedName>
</protein>
<dbReference type="EMBL" id="LFYR01001565">
    <property type="protein sequence ID" value="KMZ60877.1"/>
    <property type="molecule type" value="Genomic_DNA"/>
</dbReference>
<dbReference type="InterPro" id="IPR007064">
    <property type="entry name" value="Nmd3_N"/>
</dbReference>
<evidence type="ECO:0000256" key="8">
    <source>
        <dbReference type="SAM" id="MobiDB-lite"/>
    </source>
</evidence>
<evidence type="ECO:0000256" key="6">
    <source>
        <dbReference type="ARBA" id="ARBA00023242"/>
    </source>
</evidence>
<sequence length="504" mass="57988">MNPEMFMPTQTIGSVLCCMCGVCMQPNAANMCLRCLRSRVDITEGLQKSLAIIHCPECNTYLQPPRTWVKADLESKELLTFCIKRLKNMNLVRLVHAEFVWTEPHSKRIKVRLKIQKEALHGVILEQTYIVEYTQQEHMCDPCTRIQANPDQWIANVQLRQHVSHRRTFFHLEQLILKHGASLKAINIKEMHQGIDFFFGNRSHAVKFVEFLGNVVPIKKREDKQLVSQDKKSNSYNYKYTLSVVICPICRQDLICLPPKVSVNLGNLGPIVLCTKVTNNILLLDPHTLRSAFIDANQYWRAPFNTLLHSRQLVEYIVHDVFEHDYKSEVKVGNTKYLSAFVELSRVSDFGKNDIMFTVRTHLGHLLSPGDHALGYDLHGANSNDVEVGKYKNLSFPDVILVKKCYEETLQEKGEGKMDVMKNHKDGGRKDDEYDKFLDDLEANPEMRFNLSLYDGSKEYQPSDDDDRSMSEMIADLDLNDYDDDEEAVVDHDGGRRTGNKMEE</sequence>
<dbReference type="STRING" id="29655.A0A0K9NXW5"/>
<keyword evidence="3 7" id="KW-0813">Transport</keyword>
<gene>
    <name evidence="12" type="ORF">ZOSMA_56G01080</name>
</gene>
<comment type="caution">
    <text evidence="12">The sequence shown here is derived from an EMBL/GenBank/DDBJ whole genome shotgun (WGS) entry which is preliminary data.</text>
</comment>
<evidence type="ECO:0000256" key="3">
    <source>
        <dbReference type="ARBA" id="ARBA00022448"/>
    </source>
</evidence>
<keyword evidence="6 7" id="KW-0539">Nucleus</keyword>
<comment type="subcellular location">
    <subcellularLocation>
        <location evidence="7">Cytoplasm</location>
    </subcellularLocation>
    <subcellularLocation>
        <location evidence="7">Nucleus</location>
    </subcellularLocation>
</comment>
<proteinExistence type="inferred from homology"/>
<evidence type="ECO:0000313" key="13">
    <source>
        <dbReference type="Proteomes" id="UP000036987"/>
    </source>
</evidence>
<evidence type="ECO:0000256" key="4">
    <source>
        <dbReference type="ARBA" id="ARBA00022490"/>
    </source>
</evidence>
<feature type="compositionally biased region" description="Acidic residues" evidence="8">
    <location>
        <begin position="478"/>
        <end position="488"/>
    </location>
</feature>
<feature type="domain" description="60S ribosomal export protein NMD3 OB-fold" evidence="10">
    <location>
        <begin position="313"/>
        <end position="404"/>
    </location>
</feature>
<evidence type="ECO:0000256" key="7">
    <source>
        <dbReference type="RuleBase" id="RU364108"/>
    </source>
</evidence>
<dbReference type="Pfam" id="PF21192">
    <property type="entry name" value="OB_NMD3"/>
    <property type="match status" value="1"/>
</dbReference>